<dbReference type="EMBL" id="CAUJNA010002780">
    <property type="protein sequence ID" value="CAJ1394251.1"/>
    <property type="molecule type" value="Genomic_DNA"/>
</dbReference>
<dbReference type="GO" id="GO:0070475">
    <property type="term" value="P:rRNA base methylation"/>
    <property type="evidence" value="ECO:0007669"/>
    <property type="project" value="InterPro"/>
</dbReference>
<feature type="domain" description="25S rRNA (uridine-N(3))-methyltransferase BMT5-like" evidence="2">
    <location>
        <begin position="454"/>
        <end position="569"/>
    </location>
</feature>
<gene>
    <name evidence="3" type="ORF">EVOR1521_LOCUS18949</name>
</gene>
<dbReference type="Proteomes" id="UP001178507">
    <property type="component" value="Unassembled WGS sequence"/>
</dbReference>
<feature type="region of interest" description="Disordered" evidence="1">
    <location>
        <begin position="115"/>
        <end position="149"/>
    </location>
</feature>
<keyword evidence="4" id="KW-1185">Reference proteome</keyword>
<dbReference type="AlphaFoldDB" id="A0AA36N8G0"/>
<evidence type="ECO:0000313" key="3">
    <source>
        <dbReference type="EMBL" id="CAJ1394251.1"/>
    </source>
</evidence>
<proteinExistence type="predicted"/>
<sequence>MNDLPSGMDVVFSLLRRLLMRETFEEDVQVFTDMGVSGYVSRVMLSALGDLTFEGEECATEEAAQSAAVASCLDAFASVGSMAKVALGVETPHPPAEAPPPELVAARGGWWPQPEEPPTKKARTFPMPVGRLPPSRPEPKVKVKAMPKPPSGLVVAPDVGEGKAQLHSLLSRIIGRSVTKADVIYEVFPVEGGFQAILTLPNGGHNIAGHPATTKKDAEQSAAALASEWLQENVAIPGLAPGSLDASKTSRKRSHSQILGAVQAQKVGKVKEVLRTASSNSILLEEGSDFSIWRDVRLEPCTMEDVPDPASLDYYYGQICLVCQVVVSMKGWEAHATGKKHSQRLQMQPMKLRSHVERPLPTPPCDLLGPEHFRSTGAWCLKDDLGEFPAVLTLGEMDFSFSLAVANLRPPGKVMVATSYLAEHDPSEVEVHPADDGERATYCRKSLPGMAGALNKNISRLRALGAEVLHSVDATNLEGTLRTQGIEGGFHIVVFPFPRYSLSRAPNPCNSRLLRDFFTSVTSGGFLLEGGLIQLVMLSSQYEDWDVNGVASDAQLRLTSRVALPGSFYQPREMSGKAWTPAGAELLTFEAA</sequence>
<name>A0AA36N8G0_9DINO</name>
<evidence type="ECO:0000256" key="1">
    <source>
        <dbReference type="SAM" id="MobiDB-lite"/>
    </source>
</evidence>
<reference evidence="3" key="1">
    <citation type="submission" date="2023-08" db="EMBL/GenBank/DDBJ databases">
        <authorList>
            <person name="Chen Y."/>
            <person name="Shah S."/>
            <person name="Dougan E. K."/>
            <person name="Thang M."/>
            <person name="Chan C."/>
        </authorList>
    </citation>
    <scope>NUCLEOTIDE SEQUENCE</scope>
</reference>
<comment type="caution">
    <text evidence="3">The sequence shown here is derived from an EMBL/GenBank/DDBJ whole genome shotgun (WGS) entry which is preliminary data.</text>
</comment>
<evidence type="ECO:0000259" key="2">
    <source>
        <dbReference type="Pfam" id="PF10354"/>
    </source>
</evidence>
<dbReference type="InterPro" id="IPR019446">
    <property type="entry name" value="BMT5-like"/>
</dbReference>
<evidence type="ECO:0000313" key="4">
    <source>
        <dbReference type="Proteomes" id="UP001178507"/>
    </source>
</evidence>
<organism evidence="3 4">
    <name type="scientific">Effrenium voratum</name>
    <dbReference type="NCBI Taxonomy" id="2562239"/>
    <lineage>
        <taxon>Eukaryota</taxon>
        <taxon>Sar</taxon>
        <taxon>Alveolata</taxon>
        <taxon>Dinophyceae</taxon>
        <taxon>Suessiales</taxon>
        <taxon>Symbiodiniaceae</taxon>
        <taxon>Effrenium</taxon>
    </lineage>
</organism>
<dbReference type="GO" id="GO:0070042">
    <property type="term" value="F:rRNA (uridine-N3-)-methyltransferase activity"/>
    <property type="evidence" value="ECO:0007669"/>
    <property type="project" value="InterPro"/>
</dbReference>
<protein>
    <recommendedName>
        <fullName evidence="2">25S rRNA (uridine-N(3))-methyltransferase BMT5-like domain-containing protein</fullName>
    </recommendedName>
</protein>
<accession>A0AA36N8G0</accession>
<dbReference type="Pfam" id="PF10354">
    <property type="entry name" value="BMT5-like"/>
    <property type="match status" value="1"/>
</dbReference>